<evidence type="ECO:0000313" key="1">
    <source>
        <dbReference type="EMBL" id="KAA0060356.1"/>
    </source>
</evidence>
<dbReference type="GO" id="GO:0008233">
    <property type="term" value="F:peptidase activity"/>
    <property type="evidence" value="ECO:0007669"/>
    <property type="project" value="UniProtKB-KW"/>
</dbReference>
<gene>
    <name evidence="1" type="ORF">E6C27_scaffold22G001490</name>
</gene>
<keyword evidence="1" id="KW-0378">Hydrolase</keyword>
<dbReference type="OrthoDB" id="6475849at2759"/>
<dbReference type="AlphaFoldDB" id="A0A5A7V1J2"/>
<accession>A0A5A7V1J2</accession>
<dbReference type="GO" id="GO:0006508">
    <property type="term" value="P:proteolysis"/>
    <property type="evidence" value="ECO:0007669"/>
    <property type="project" value="UniProtKB-KW"/>
</dbReference>
<name>A0A5A7V1J2_CUCMM</name>
<sequence length="174" mass="19855">MIVTSGVRAKLAKRQLRSKHVNDKLLGQMLYLVEVLYSIHFLESRLEEFDEKADMIVVVTGRIEGLSIQELLARVNILEGKVERTGSYERGDSLTGYVAHIEERCEHDNESHNARNGKLSSNLRSNSKQYFKATNMVTEEAKVTLAMMHLSKDAKLWWRSPYADIQEGRCTIGI</sequence>
<keyword evidence="1" id="KW-0645">Protease</keyword>
<reference evidence="1 2" key="1">
    <citation type="submission" date="2019-08" db="EMBL/GenBank/DDBJ databases">
        <title>Draft genome sequences of two oriental melons (Cucumis melo L. var makuwa).</title>
        <authorList>
            <person name="Kwon S.-Y."/>
        </authorList>
    </citation>
    <scope>NUCLEOTIDE SEQUENCE [LARGE SCALE GENOMIC DNA]</scope>
    <source>
        <strain evidence="2">cv. SW 3</strain>
        <tissue evidence="1">Leaf</tissue>
    </source>
</reference>
<protein>
    <submittedName>
        <fullName evidence="1">Senescence-specific cysteine protease sag39</fullName>
    </submittedName>
</protein>
<evidence type="ECO:0000313" key="2">
    <source>
        <dbReference type="Proteomes" id="UP000321393"/>
    </source>
</evidence>
<proteinExistence type="predicted"/>
<organism evidence="1 2">
    <name type="scientific">Cucumis melo var. makuwa</name>
    <name type="common">Oriental melon</name>
    <dbReference type="NCBI Taxonomy" id="1194695"/>
    <lineage>
        <taxon>Eukaryota</taxon>
        <taxon>Viridiplantae</taxon>
        <taxon>Streptophyta</taxon>
        <taxon>Embryophyta</taxon>
        <taxon>Tracheophyta</taxon>
        <taxon>Spermatophyta</taxon>
        <taxon>Magnoliopsida</taxon>
        <taxon>eudicotyledons</taxon>
        <taxon>Gunneridae</taxon>
        <taxon>Pentapetalae</taxon>
        <taxon>rosids</taxon>
        <taxon>fabids</taxon>
        <taxon>Cucurbitales</taxon>
        <taxon>Cucurbitaceae</taxon>
        <taxon>Benincaseae</taxon>
        <taxon>Cucumis</taxon>
    </lineage>
</organism>
<dbReference type="EMBL" id="SSTE01005668">
    <property type="protein sequence ID" value="KAA0060356.1"/>
    <property type="molecule type" value="Genomic_DNA"/>
</dbReference>
<comment type="caution">
    <text evidence="1">The sequence shown here is derived from an EMBL/GenBank/DDBJ whole genome shotgun (WGS) entry which is preliminary data.</text>
</comment>
<dbReference type="Proteomes" id="UP000321393">
    <property type="component" value="Unassembled WGS sequence"/>
</dbReference>